<feature type="region of interest" description="Disordered" evidence="1">
    <location>
        <begin position="154"/>
        <end position="193"/>
    </location>
</feature>
<organism evidence="2 3">
    <name type="scientific">Puccinia graminis f. sp. tritici</name>
    <dbReference type="NCBI Taxonomy" id="56615"/>
    <lineage>
        <taxon>Eukaryota</taxon>
        <taxon>Fungi</taxon>
        <taxon>Dikarya</taxon>
        <taxon>Basidiomycota</taxon>
        <taxon>Pucciniomycotina</taxon>
        <taxon>Pucciniomycetes</taxon>
        <taxon>Pucciniales</taxon>
        <taxon>Pucciniaceae</taxon>
        <taxon>Puccinia</taxon>
    </lineage>
</organism>
<gene>
    <name evidence="2" type="ORF">PGTUg99_027946</name>
</gene>
<accession>A0A5B0RU28</accession>
<feature type="compositionally biased region" description="Basic residues" evidence="1">
    <location>
        <begin position="165"/>
        <end position="176"/>
    </location>
</feature>
<feature type="compositionally biased region" description="Gly residues" evidence="1">
    <location>
        <begin position="586"/>
        <end position="598"/>
    </location>
</feature>
<feature type="region of interest" description="Disordered" evidence="1">
    <location>
        <begin position="527"/>
        <end position="616"/>
    </location>
</feature>
<feature type="region of interest" description="Disordered" evidence="1">
    <location>
        <begin position="1"/>
        <end position="27"/>
    </location>
</feature>
<evidence type="ECO:0000256" key="1">
    <source>
        <dbReference type="SAM" id="MobiDB-lite"/>
    </source>
</evidence>
<feature type="region of interest" description="Disordered" evidence="1">
    <location>
        <begin position="273"/>
        <end position="302"/>
    </location>
</feature>
<feature type="compositionally biased region" description="Basic and acidic residues" evidence="1">
    <location>
        <begin position="64"/>
        <end position="74"/>
    </location>
</feature>
<feature type="region of interest" description="Disordered" evidence="1">
    <location>
        <begin position="107"/>
        <end position="131"/>
    </location>
</feature>
<reference evidence="2 3" key="1">
    <citation type="submission" date="2019-05" db="EMBL/GenBank/DDBJ databases">
        <title>Emergence of the Ug99 lineage of the wheat stem rust pathogen through somatic hybridization.</title>
        <authorList>
            <person name="Li F."/>
            <person name="Upadhyaya N.M."/>
            <person name="Sperschneider J."/>
            <person name="Matny O."/>
            <person name="Nguyen-Phuc H."/>
            <person name="Mago R."/>
            <person name="Raley C."/>
            <person name="Miller M.E."/>
            <person name="Silverstein K.A.T."/>
            <person name="Henningsen E."/>
            <person name="Hirsch C.D."/>
            <person name="Visser B."/>
            <person name="Pretorius Z.A."/>
            <person name="Steffenson B.J."/>
            <person name="Schwessinger B."/>
            <person name="Dodds P.N."/>
            <person name="Figueroa M."/>
        </authorList>
    </citation>
    <scope>NUCLEOTIDE SEQUENCE [LARGE SCALE GENOMIC DNA]</scope>
    <source>
        <strain evidence="2 3">Ug99</strain>
    </source>
</reference>
<protein>
    <submittedName>
        <fullName evidence="2">Uncharacterized protein</fullName>
    </submittedName>
</protein>
<feature type="compositionally biased region" description="Low complexity" evidence="1">
    <location>
        <begin position="574"/>
        <end position="585"/>
    </location>
</feature>
<name>A0A5B0RU28_PUCGR</name>
<feature type="compositionally biased region" description="Low complexity" evidence="1">
    <location>
        <begin position="110"/>
        <end position="129"/>
    </location>
</feature>
<dbReference type="EMBL" id="VDEP01000139">
    <property type="protein sequence ID" value="KAA1128868.1"/>
    <property type="molecule type" value="Genomic_DNA"/>
</dbReference>
<dbReference type="Proteomes" id="UP000325313">
    <property type="component" value="Unassembled WGS sequence"/>
</dbReference>
<comment type="caution">
    <text evidence="2">The sequence shown here is derived from an EMBL/GenBank/DDBJ whole genome shotgun (WGS) entry which is preliminary data.</text>
</comment>
<evidence type="ECO:0000313" key="3">
    <source>
        <dbReference type="Proteomes" id="UP000325313"/>
    </source>
</evidence>
<proteinExistence type="predicted"/>
<evidence type="ECO:0000313" key="2">
    <source>
        <dbReference type="EMBL" id="KAA1128868.1"/>
    </source>
</evidence>
<feature type="compositionally biased region" description="Basic and acidic residues" evidence="1">
    <location>
        <begin position="554"/>
        <end position="571"/>
    </location>
</feature>
<sequence length="616" mass="68681">MQSVTKTTAATTLPATTLPASHQDQPLRSQLQLLVTNKRKPRNTLGKTQRHHLQTRILIGKRKQQADPKHRDTTYESASKPNKHLILHGLGKNSNFVLINRMSPNQTNVSPAAATQAPSTTNNNATDNTSVERLLVPETTQRDASEEADVVIPNDRANTADKNPTKRKSRAVKGKGRAPAPAAAKTRKGLAPPSKVLLSEASLRETVGEEAFLGLGDDEEETSDSDEDHPLSQVTIKMNHNEILRKNIEVATLRGDMESVEMLEGLLHDEIVEQSQPERNARPLPKFKRNPTKTGPNPYAIPESSAVAPLALSVVAKKQPDTPSIPITQGGLTFMAGVVTSHADIGFTPFFDKNIRELRSPLPLNIFDKDWQERALTYHVEKRSKSDDTSNEKVSRYSGLPYPNEWSQTYASWSMNHKTFHELLRDVYDLSVFAGWITIHKQHVDNLHKHHGFMPAFRYDMMTRANTFSHRVYDRNGTEMVPDISKFKTDTWQICYSQSQKHQELGFTDNPYAKGGIRENWDPLTGEERRAKPNHSYNQPFHSASHYGGQPSRNDSRNDNPHPSNHAETRGDASSSRSSGYSNSGFRGGSSRGRGGGRSNWSGRGSDNVTEKKRSG</sequence>
<dbReference type="AlphaFoldDB" id="A0A5B0RU28"/>
<feature type="compositionally biased region" description="Low complexity" evidence="1">
    <location>
        <begin position="7"/>
        <end position="20"/>
    </location>
</feature>
<feature type="region of interest" description="Disordered" evidence="1">
    <location>
        <begin position="60"/>
        <end position="81"/>
    </location>
</feature>